<gene>
    <name evidence="1" type="ORF">FCALED_LOCUS8580</name>
</gene>
<dbReference type="AlphaFoldDB" id="A0A9N9CJ21"/>
<name>A0A9N9CJ21_9GLOM</name>
<accession>A0A9N9CJ21</accession>
<organism evidence="1 2">
    <name type="scientific">Funneliformis caledonium</name>
    <dbReference type="NCBI Taxonomy" id="1117310"/>
    <lineage>
        <taxon>Eukaryota</taxon>
        <taxon>Fungi</taxon>
        <taxon>Fungi incertae sedis</taxon>
        <taxon>Mucoromycota</taxon>
        <taxon>Glomeromycotina</taxon>
        <taxon>Glomeromycetes</taxon>
        <taxon>Glomerales</taxon>
        <taxon>Glomeraceae</taxon>
        <taxon>Funneliformis</taxon>
    </lineage>
</organism>
<dbReference type="Proteomes" id="UP000789570">
    <property type="component" value="Unassembled WGS sequence"/>
</dbReference>
<sequence length="56" mass="6948">MEREYYILVGYDLIIYEYSLTQPINLDDLKYVRKYSNRKDIFDDSNDIEDIKMIFR</sequence>
<keyword evidence="2" id="KW-1185">Reference proteome</keyword>
<evidence type="ECO:0000313" key="1">
    <source>
        <dbReference type="EMBL" id="CAG8600767.1"/>
    </source>
</evidence>
<proteinExistence type="predicted"/>
<dbReference type="EMBL" id="CAJVPQ010002538">
    <property type="protein sequence ID" value="CAG8600767.1"/>
    <property type="molecule type" value="Genomic_DNA"/>
</dbReference>
<reference evidence="1" key="1">
    <citation type="submission" date="2021-06" db="EMBL/GenBank/DDBJ databases">
        <authorList>
            <person name="Kallberg Y."/>
            <person name="Tangrot J."/>
            <person name="Rosling A."/>
        </authorList>
    </citation>
    <scope>NUCLEOTIDE SEQUENCE</scope>
    <source>
        <strain evidence="1">UK204</strain>
    </source>
</reference>
<evidence type="ECO:0000313" key="2">
    <source>
        <dbReference type="Proteomes" id="UP000789570"/>
    </source>
</evidence>
<comment type="caution">
    <text evidence="1">The sequence shown here is derived from an EMBL/GenBank/DDBJ whole genome shotgun (WGS) entry which is preliminary data.</text>
</comment>
<dbReference type="OrthoDB" id="5783963at2759"/>
<protein>
    <submittedName>
        <fullName evidence="1">5783_t:CDS:1</fullName>
    </submittedName>
</protein>